<dbReference type="GO" id="GO:0016702">
    <property type="term" value="F:oxidoreductase activity, acting on single donors with incorporation of molecular oxygen, incorporation of two atoms of oxygen"/>
    <property type="evidence" value="ECO:0007669"/>
    <property type="project" value="InterPro"/>
</dbReference>
<accession>A0A9D1QCY3</accession>
<dbReference type="GO" id="GO:0005506">
    <property type="term" value="F:iron ion binding"/>
    <property type="evidence" value="ECO:0007669"/>
    <property type="project" value="InterPro"/>
</dbReference>
<reference evidence="2" key="2">
    <citation type="submission" date="2021-04" db="EMBL/GenBank/DDBJ databases">
        <authorList>
            <person name="Gilroy R."/>
        </authorList>
    </citation>
    <scope>NUCLEOTIDE SEQUENCE</scope>
    <source>
        <strain evidence="2">ChiBcec15-1070</strain>
    </source>
</reference>
<dbReference type="Pfam" id="PF05995">
    <property type="entry name" value="CDO_I"/>
    <property type="match status" value="1"/>
</dbReference>
<evidence type="ECO:0000313" key="2">
    <source>
        <dbReference type="EMBL" id="HIW10912.1"/>
    </source>
</evidence>
<evidence type="ECO:0000313" key="3">
    <source>
        <dbReference type="Proteomes" id="UP000823926"/>
    </source>
</evidence>
<comment type="similarity">
    <text evidence="1">Belongs to the cysteine dioxygenase family.</text>
</comment>
<dbReference type="SUPFAM" id="SSF51182">
    <property type="entry name" value="RmlC-like cupins"/>
    <property type="match status" value="1"/>
</dbReference>
<keyword evidence="2" id="KW-0560">Oxidoreductase</keyword>
<gene>
    <name evidence="2" type="ORF">H9888_05345</name>
</gene>
<name>A0A9D1QCY3_9BACT</name>
<proteinExistence type="inferred from homology"/>
<dbReference type="InterPro" id="IPR011051">
    <property type="entry name" value="RmlC_Cupin_sf"/>
</dbReference>
<dbReference type="Gene3D" id="2.60.120.10">
    <property type="entry name" value="Jelly Rolls"/>
    <property type="match status" value="1"/>
</dbReference>
<keyword evidence="2" id="KW-0223">Dioxygenase</keyword>
<sequence length="186" mass="21227">MQTSHTASTLSRQPALLSVTTEGYETFFVRLMDIVRHQPIDQALGQRIQSYVTDWLASHTLADFATTSTTSYVRNYLGRCPETHWEAILMSWQQGNTTAIHSHPQFAGYFFADGVFEVEIFEPVEENKVRLAKRVRVNEPTAFFAIGDAERFDNHIHRITCLSDRGHSLHVYSDDALQGKTYLLSE</sequence>
<dbReference type="InterPro" id="IPR010300">
    <property type="entry name" value="CDO_1"/>
</dbReference>
<dbReference type="Proteomes" id="UP000823926">
    <property type="component" value="Unassembled WGS sequence"/>
</dbReference>
<comment type="caution">
    <text evidence="2">The sequence shown here is derived from an EMBL/GenBank/DDBJ whole genome shotgun (WGS) entry which is preliminary data.</text>
</comment>
<dbReference type="EMBL" id="DXHL01000025">
    <property type="protein sequence ID" value="HIW10912.1"/>
    <property type="molecule type" value="Genomic_DNA"/>
</dbReference>
<dbReference type="InterPro" id="IPR014710">
    <property type="entry name" value="RmlC-like_jellyroll"/>
</dbReference>
<evidence type="ECO:0000256" key="1">
    <source>
        <dbReference type="ARBA" id="ARBA00006622"/>
    </source>
</evidence>
<protein>
    <submittedName>
        <fullName evidence="2">Cysteine dioxygenase</fullName>
    </submittedName>
</protein>
<dbReference type="AlphaFoldDB" id="A0A9D1QCY3"/>
<reference evidence="2" key="1">
    <citation type="journal article" date="2021" name="PeerJ">
        <title>Extensive microbial diversity within the chicken gut microbiome revealed by metagenomics and culture.</title>
        <authorList>
            <person name="Gilroy R."/>
            <person name="Ravi A."/>
            <person name="Getino M."/>
            <person name="Pursley I."/>
            <person name="Horton D.L."/>
            <person name="Alikhan N.F."/>
            <person name="Baker D."/>
            <person name="Gharbi K."/>
            <person name="Hall N."/>
            <person name="Watson M."/>
            <person name="Adriaenssens E.M."/>
            <person name="Foster-Nyarko E."/>
            <person name="Jarju S."/>
            <person name="Secka A."/>
            <person name="Antonio M."/>
            <person name="Oren A."/>
            <person name="Chaudhuri R.R."/>
            <person name="La Ragione R."/>
            <person name="Hildebrand F."/>
            <person name="Pallen M.J."/>
        </authorList>
    </citation>
    <scope>NUCLEOTIDE SEQUENCE</scope>
    <source>
        <strain evidence="2">ChiBcec15-1070</strain>
    </source>
</reference>
<organism evidence="2 3">
    <name type="scientific">Candidatus Rikenella faecigallinarum</name>
    <dbReference type="NCBI Taxonomy" id="2838745"/>
    <lineage>
        <taxon>Bacteria</taxon>
        <taxon>Pseudomonadati</taxon>
        <taxon>Bacteroidota</taxon>
        <taxon>Bacteroidia</taxon>
        <taxon>Bacteroidales</taxon>
        <taxon>Rikenellaceae</taxon>
        <taxon>Rikenella</taxon>
    </lineage>
</organism>